<name>A0A9Q9AXC0_9PEZI</name>
<reference evidence="1" key="1">
    <citation type="submission" date="2022-06" db="EMBL/GenBank/DDBJ databases">
        <title>Complete genome sequences of two strains of the flax pathogen Septoria linicola.</title>
        <authorList>
            <person name="Lapalu N."/>
            <person name="Simon A."/>
            <person name="Demenou B."/>
            <person name="Paumier D."/>
            <person name="Guillot M.-P."/>
            <person name="Gout L."/>
            <person name="Valade R."/>
        </authorList>
    </citation>
    <scope>NUCLEOTIDE SEQUENCE</scope>
    <source>
        <strain evidence="1">SE15195</strain>
    </source>
</reference>
<dbReference type="Pfam" id="PF12296">
    <property type="entry name" value="HsbA"/>
    <property type="match status" value="1"/>
</dbReference>
<keyword evidence="2" id="KW-1185">Reference proteome</keyword>
<evidence type="ECO:0000313" key="2">
    <source>
        <dbReference type="Proteomes" id="UP001056384"/>
    </source>
</evidence>
<dbReference type="PANTHER" id="PTHR38123:SF4">
    <property type="entry name" value="CELL WALL GALACTOMANNOPROTEIN, PUTATIVE (AFU_ORTHOLOGUE AFUA_4G00870)-RELATED"/>
    <property type="match status" value="1"/>
</dbReference>
<organism evidence="1 2">
    <name type="scientific">Septoria linicola</name>
    <dbReference type="NCBI Taxonomy" id="215465"/>
    <lineage>
        <taxon>Eukaryota</taxon>
        <taxon>Fungi</taxon>
        <taxon>Dikarya</taxon>
        <taxon>Ascomycota</taxon>
        <taxon>Pezizomycotina</taxon>
        <taxon>Dothideomycetes</taxon>
        <taxon>Dothideomycetidae</taxon>
        <taxon>Mycosphaerellales</taxon>
        <taxon>Mycosphaerellaceae</taxon>
        <taxon>Septoria</taxon>
    </lineage>
</organism>
<dbReference type="OrthoDB" id="3485059at2759"/>
<dbReference type="InterPro" id="IPR021054">
    <property type="entry name" value="Cell_wall_mannoprotein_1"/>
</dbReference>
<dbReference type="Gene3D" id="1.20.1280.140">
    <property type="match status" value="1"/>
</dbReference>
<dbReference type="Proteomes" id="UP001056384">
    <property type="component" value="Chromosome 9"/>
</dbReference>
<protein>
    <submittedName>
        <fullName evidence="1">Cell wall mannoprotein</fullName>
    </submittedName>
</protein>
<dbReference type="GO" id="GO:0005576">
    <property type="term" value="C:extracellular region"/>
    <property type="evidence" value="ECO:0007669"/>
    <property type="project" value="TreeGrafter"/>
</dbReference>
<evidence type="ECO:0000313" key="1">
    <source>
        <dbReference type="EMBL" id="USW56769.1"/>
    </source>
</evidence>
<sequence length="183" mass="19345">MLASYFLLPVLALATPSLYKRDGASITQAISYVNSNITAVNNTLNTFNKPKDSITALKIQVHTTELTKSVNSAASVANASAPLSNSEEFDVATAVLNLQPNINSLLDNVVAHKPQFGTAIFGFSASPLVKKDLQDAEKAADAFGAALTPKLSGAYQQAAPIIVQQIDAKFDEAIKQFSSASPF</sequence>
<dbReference type="AlphaFoldDB" id="A0A9Q9AXC0"/>
<dbReference type="EMBL" id="CP099426">
    <property type="protein sequence ID" value="USW56769.1"/>
    <property type="molecule type" value="Genomic_DNA"/>
</dbReference>
<gene>
    <name evidence="1" type="ORF">Slin15195_G100880</name>
</gene>
<proteinExistence type="predicted"/>
<accession>A0A9Q9AXC0</accession>
<dbReference type="PANTHER" id="PTHR38123">
    <property type="entry name" value="CELL WALL SERINE-THREONINE-RICH GALACTOMANNOPROTEIN MP1 (AFU_ORTHOLOGUE AFUA_4G03240)"/>
    <property type="match status" value="1"/>
</dbReference>